<evidence type="ECO:0000256" key="6">
    <source>
        <dbReference type="ARBA" id="ARBA00023012"/>
    </source>
</evidence>
<gene>
    <name evidence="9" type="ORF">H1P_830023</name>
</gene>
<organism evidence="9 10">
    <name type="scientific">Hyella patelloides LEGE 07179</name>
    <dbReference type="NCBI Taxonomy" id="945734"/>
    <lineage>
        <taxon>Bacteria</taxon>
        <taxon>Bacillati</taxon>
        <taxon>Cyanobacteriota</taxon>
        <taxon>Cyanophyceae</taxon>
        <taxon>Pleurocapsales</taxon>
        <taxon>Hyellaceae</taxon>
        <taxon>Hyella</taxon>
    </lineage>
</organism>
<keyword evidence="7" id="KW-0472">Membrane</keyword>
<feature type="domain" description="Histidine kinase" evidence="8">
    <location>
        <begin position="208"/>
        <end position="435"/>
    </location>
</feature>
<evidence type="ECO:0000256" key="2">
    <source>
        <dbReference type="ARBA" id="ARBA00012438"/>
    </source>
</evidence>
<dbReference type="CDD" id="cd00075">
    <property type="entry name" value="HATPase"/>
    <property type="match status" value="1"/>
</dbReference>
<evidence type="ECO:0000256" key="3">
    <source>
        <dbReference type="ARBA" id="ARBA00022553"/>
    </source>
</evidence>
<dbReference type="SMART" id="SM00388">
    <property type="entry name" value="HisKA"/>
    <property type="match status" value="1"/>
</dbReference>
<dbReference type="PANTHER" id="PTHR43711:SF1">
    <property type="entry name" value="HISTIDINE KINASE 1"/>
    <property type="match status" value="1"/>
</dbReference>
<dbReference type="InterPro" id="IPR003661">
    <property type="entry name" value="HisK_dim/P_dom"/>
</dbReference>
<feature type="transmembrane region" description="Helical" evidence="7">
    <location>
        <begin position="167"/>
        <end position="192"/>
    </location>
</feature>
<dbReference type="GO" id="GO:0000155">
    <property type="term" value="F:phosphorelay sensor kinase activity"/>
    <property type="evidence" value="ECO:0007669"/>
    <property type="project" value="InterPro"/>
</dbReference>
<keyword evidence="3" id="KW-0597">Phosphoprotein</keyword>
<dbReference type="SUPFAM" id="SSF47384">
    <property type="entry name" value="Homodimeric domain of signal transducing histidine kinase"/>
    <property type="match status" value="1"/>
</dbReference>
<dbReference type="OrthoDB" id="417111at2"/>
<keyword evidence="5 9" id="KW-0418">Kinase</keyword>
<dbReference type="PROSITE" id="PS50109">
    <property type="entry name" value="HIS_KIN"/>
    <property type="match status" value="1"/>
</dbReference>
<evidence type="ECO:0000259" key="8">
    <source>
        <dbReference type="PROSITE" id="PS50109"/>
    </source>
</evidence>
<keyword evidence="7" id="KW-0812">Transmembrane</keyword>
<evidence type="ECO:0000313" key="10">
    <source>
        <dbReference type="Proteomes" id="UP000320055"/>
    </source>
</evidence>
<dbReference type="EMBL" id="CAACVJ010000691">
    <property type="protein sequence ID" value="VEP18618.1"/>
    <property type="molecule type" value="Genomic_DNA"/>
</dbReference>
<dbReference type="PRINTS" id="PR00344">
    <property type="entry name" value="BCTRLSENSOR"/>
</dbReference>
<dbReference type="PANTHER" id="PTHR43711">
    <property type="entry name" value="TWO-COMPONENT HISTIDINE KINASE"/>
    <property type="match status" value="1"/>
</dbReference>
<dbReference type="EC" id="2.7.13.3" evidence="2"/>
<reference evidence="9 10" key="1">
    <citation type="submission" date="2019-01" db="EMBL/GenBank/DDBJ databases">
        <authorList>
            <person name="Brito A."/>
        </authorList>
    </citation>
    <scope>NUCLEOTIDE SEQUENCE [LARGE SCALE GENOMIC DNA]</scope>
    <source>
        <strain evidence="9">1</strain>
    </source>
</reference>
<name>A0A563W4K5_9CYAN</name>
<dbReference type="Gene3D" id="1.10.287.130">
    <property type="match status" value="1"/>
</dbReference>
<dbReference type="RefSeq" id="WP_144868016.1">
    <property type="nucleotide sequence ID" value="NZ_LR213841.1"/>
</dbReference>
<keyword evidence="10" id="KW-1185">Reference proteome</keyword>
<evidence type="ECO:0000313" key="9">
    <source>
        <dbReference type="EMBL" id="VEP18618.1"/>
    </source>
</evidence>
<dbReference type="InterPro" id="IPR003594">
    <property type="entry name" value="HATPase_dom"/>
</dbReference>
<evidence type="ECO:0000256" key="4">
    <source>
        <dbReference type="ARBA" id="ARBA00022679"/>
    </source>
</evidence>
<dbReference type="InterPro" id="IPR004358">
    <property type="entry name" value="Sig_transdc_His_kin-like_C"/>
</dbReference>
<dbReference type="InterPro" id="IPR050736">
    <property type="entry name" value="Sensor_HK_Regulatory"/>
</dbReference>
<protein>
    <recommendedName>
        <fullName evidence="2">histidine kinase</fullName>
        <ecNumber evidence="2">2.7.13.3</ecNumber>
    </recommendedName>
</protein>
<evidence type="ECO:0000256" key="5">
    <source>
        <dbReference type="ARBA" id="ARBA00022777"/>
    </source>
</evidence>
<dbReference type="InterPro" id="IPR036097">
    <property type="entry name" value="HisK_dim/P_sf"/>
</dbReference>
<dbReference type="InterPro" id="IPR036890">
    <property type="entry name" value="HATPase_C_sf"/>
</dbReference>
<keyword evidence="4" id="KW-0808">Transferase</keyword>
<keyword evidence="6" id="KW-0902">Two-component regulatory system</keyword>
<proteinExistence type="predicted"/>
<accession>A0A563W4K5</accession>
<dbReference type="Pfam" id="PF02518">
    <property type="entry name" value="HATPase_c"/>
    <property type="match status" value="1"/>
</dbReference>
<keyword evidence="7" id="KW-1133">Transmembrane helix</keyword>
<dbReference type="InterPro" id="IPR005467">
    <property type="entry name" value="His_kinase_dom"/>
</dbReference>
<dbReference type="SUPFAM" id="SSF55874">
    <property type="entry name" value="ATPase domain of HSP90 chaperone/DNA topoisomerase II/histidine kinase"/>
    <property type="match status" value="1"/>
</dbReference>
<dbReference type="CDD" id="cd00082">
    <property type="entry name" value="HisKA"/>
    <property type="match status" value="1"/>
</dbReference>
<sequence length="443" mass="50011">MFNRSRRRLAYWFTLSMGSILILFAFTVYQRQVKEQMQEFDTQIYTQTKKIASLTTYQQQEKSWQINTDNVFLSNPEIPNESRIVYVRWYDSQKNLLQFIGNCPPQKSLVTSGWQTLKYNCNLNGGNKQKHLRKFTLPLKYNQSLVGYLQVAVSINSVRDSLARSRFFLALGVPITLGFTGIVGWILAGLAMQPVKLSYEQLQRFTADASHELRAPVAAILSNAQVGLLAPAEDRHQPRQRLENIVTQSKHISVLITNLLFLARHQGKLNPQDITKTDVVELLNSLANQYQVLAAEKGLDFQLNLPTTSQKTYGDRNMPTSYADRDLLQQAIHNLLDNAVKYTPSGGMVALTLEVKPRRILITVQDTGIGIPASDLPHIFDRFYRVDKARTRQTGGFGLGLAIAQQIIEAHNGKITVESKAGKGTKFQICLPLRSRSIVETRG</sequence>
<comment type="catalytic activity">
    <reaction evidence="1">
        <text>ATP + protein L-histidine = ADP + protein N-phospho-L-histidine.</text>
        <dbReference type="EC" id="2.7.13.3"/>
    </reaction>
</comment>
<dbReference type="AlphaFoldDB" id="A0A563W4K5"/>
<evidence type="ECO:0000256" key="7">
    <source>
        <dbReference type="SAM" id="Phobius"/>
    </source>
</evidence>
<dbReference type="Proteomes" id="UP000320055">
    <property type="component" value="Unassembled WGS sequence"/>
</dbReference>
<dbReference type="SMART" id="SM00387">
    <property type="entry name" value="HATPase_c"/>
    <property type="match status" value="1"/>
</dbReference>
<evidence type="ECO:0000256" key="1">
    <source>
        <dbReference type="ARBA" id="ARBA00000085"/>
    </source>
</evidence>
<feature type="transmembrane region" description="Helical" evidence="7">
    <location>
        <begin position="12"/>
        <end position="29"/>
    </location>
</feature>
<dbReference type="FunFam" id="3.30.565.10:FF:000006">
    <property type="entry name" value="Sensor histidine kinase WalK"/>
    <property type="match status" value="1"/>
</dbReference>
<dbReference type="Pfam" id="PF00512">
    <property type="entry name" value="HisKA"/>
    <property type="match status" value="1"/>
</dbReference>
<dbReference type="Gene3D" id="3.30.565.10">
    <property type="entry name" value="Histidine kinase-like ATPase, C-terminal domain"/>
    <property type="match status" value="1"/>
</dbReference>